<dbReference type="SUPFAM" id="SSF81665">
    <property type="entry name" value="Calcium ATPase, transmembrane domain M"/>
    <property type="match status" value="1"/>
</dbReference>
<reference evidence="2 3" key="1">
    <citation type="submission" date="2024-02" db="EMBL/GenBank/DDBJ databases">
        <authorList>
            <person name="Daric V."/>
            <person name="Darras S."/>
        </authorList>
    </citation>
    <scope>NUCLEOTIDE SEQUENCE [LARGE SCALE GENOMIC DNA]</scope>
</reference>
<dbReference type="PANTHER" id="PTHR24092:SF218">
    <property type="entry name" value="PHOSPHOLIPID-TRANSPORTING ATPASE"/>
    <property type="match status" value="1"/>
</dbReference>
<organism evidence="2 3">
    <name type="scientific">Clavelina lepadiformis</name>
    <name type="common">Light-bulb sea squirt</name>
    <name type="synonym">Ascidia lepadiformis</name>
    <dbReference type="NCBI Taxonomy" id="159417"/>
    <lineage>
        <taxon>Eukaryota</taxon>
        <taxon>Metazoa</taxon>
        <taxon>Chordata</taxon>
        <taxon>Tunicata</taxon>
        <taxon>Ascidiacea</taxon>
        <taxon>Aplousobranchia</taxon>
        <taxon>Clavelinidae</taxon>
        <taxon>Clavelina</taxon>
    </lineage>
</organism>
<dbReference type="Pfam" id="PF16209">
    <property type="entry name" value="PhoLip_ATPase_N"/>
    <property type="match status" value="1"/>
</dbReference>
<evidence type="ECO:0000313" key="3">
    <source>
        <dbReference type="Proteomes" id="UP001642483"/>
    </source>
</evidence>
<name>A0ABP0H186_CLALP</name>
<protein>
    <recommendedName>
        <fullName evidence="1">P-type ATPase N-terminal domain-containing protein</fullName>
    </recommendedName>
</protein>
<evidence type="ECO:0000313" key="2">
    <source>
        <dbReference type="EMBL" id="CAK8697273.1"/>
    </source>
</evidence>
<keyword evidence="3" id="KW-1185">Reference proteome</keyword>
<feature type="domain" description="P-type ATPase N-terminal" evidence="1">
    <location>
        <begin position="106"/>
        <end position="156"/>
    </location>
</feature>
<dbReference type="Proteomes" id="UP001642483">
    <property type="component" value="Unassembled WGS sequence"/>
</dbReference>
<dbReference type="PANTHER" id="PTHR24092">
    <property type="entry name" value="PROBABLE PHOSPHOLIPID-TRANSPORTING ATPASE"/>
    <property type="match status" value="1"/>
</dbReference>
<comment type="caution">
    <text evidence="2">The sequence shown here is derived from an EMBL/GenBank/DDBJ whole genome shotgun (WGS) entry which is preliminary data.</text>
</comment>
<gene>
    <name evidence="2" type="ORF">CVLEPA_LOCUS30531</name>
</gene>
<dbReference type="EMBL" id="CAWYQH010000163">
    <property type="protein sequence ID" value="CAK8697273.1"/>
    <property type="molecule type" value="Genomic_DNA"/>
</dbReference>
<proteinExistence type="predicted"/>
<evidence type="ECO:0000259" key="1">
    <source>
        <dbReference type="Pfam" id="PF16209"/>
    </source>
</evidence>
<accession>A0ABP0H186</accession>
<sequence length="212" mass="25293">MTRFIRPNVERREIFKTKFFFLIRWLWQRISSHTDQASSVGTNKPLSGQWNSTRRSHYRTVPNHLDAGENDAHVELNDLDSPKPEYKDGNDFCRRHHPKYERRVFSTHNNKIRTTKYTILSFFPKNIFEQFHRWANFYFVVLIILNWVPSINAFGKEVCMIPLIIVLAVLGGKDAFEDLQRYRMDSRINDQLVQTYYRAQRNSITAAWPHVD</sequence>
<dbReference type="InterPro" id="IPR032631">
    <property type="entry name" value="P-type_ATPase_N"/>
</dbReference>
<dbReference type="InterPro" id="IPR023298">
    <property type="entry name" value="ATPase_P-typ_TM_dom_sf"/>
</dbReference>